<dbReference type="InterPro" id="IPR051393">
    <property type="entry name" value="ABC_transporter_permease"/>
</dbReference>
<dbReference type="GO" id="GO:0005886">
    <property type="term" value="C:plasma membrane"/>
    <property type="evidence" value="ECO:0007669"/>
    <property type="project" value="UniProtKB-SubCell"/>
</dbReference>
<dbReference type="Pfam" id="PF00528">
    <property type="entry name" value="BPD_transp_1"/>
    <property type="match status" value="1"/>
</dbReference>
<keyword evidence="6 7" id="KW-0472">Membrane</keyword>
<keyword evidence="4 7" id="KW-0812">Transmembrane</keyword>
<evidence type="ECO:0000256" key="2">
    <source>
        <dbReference type="ARBA" id="ARBA00022448"/>
    </source>
</evidence>
<dbReference type="PANTHER" id="PTHR30193">
    <property type="entry name" value="ABC TRANSPORTER PERMEASE PROTEIN"/>
    <property type="match status" value="1"/>
</dbReference>
<dbReference type="CDD" id="cd06261">
    <property type="entry name" value="TM_PBP2"/>
    <property type="match status" value="1"/>
</dbReference>
<evidence type="ECO:0000313" key="9">
    <source>
        <dbReference type="EMBL" id="MBB6436012.1"/>
    </source>
</evidence>
<dbReference type="EMBL" id="JACHEM010000005">
    <property type="protein sequence ID" value="MBB6436012.1"/>
    <property type="molecule type" value="Genomic_DNA"/>
</dbReference>
<dbReference type="SUPFAM" id="SSF161098">
    <property type="entry name" value="MetI-like"/>
    <property type="match status" value="1"/>
</dbReference>
<evidence type="ECO:0000256" key="5">
    <source>
        <dbReference type="ARBA" id="ARBA00022989"/>
    </source>
</evidence>
<keyword evidence="9" id="KW-0762">Sugar transport</keyword>
<gene>
    <name evidence="9" type="ORF">HNQ79_002475</name>
</gene>
<evidence type="ECO:0000256" key="1">
    <source>
        <dbReference type="ARBA" id="ARBA00004651"/>
    </source>
</evidence>
<keyword evidence="2 7" id="KW-0813">Transport</keyword>
<feature type="transmembrane region" description="Helical" evidence="7">
    <location>
        <begin position="21"/>
        <end position="45"/>
    </location>
</feature>
<evidence type="ECO:0000259" key="8">
    <source>
        <dbReference type="PROSITE" id="PS50928"/>
    </source>
</evidence>
<evidence type="ECO:0000313" key="10">
    <source>
        <dbReference type="Proteomes" id="UP000540423"/>
    </source>
</evidence>
<proteinExistence type="inferred from homology"/>
<dbReference type="PANTHER" id="PTHR30193:SF41">
    <property type="entry name" value="DIACETYLCHITOBIOSE UPTAKE SYSTEM PERMEASE PROTEIN NGCF"/>
    <property type="match status" value="1"/>
</dbReference>
<organism evidence="9 10">
    <name type="scientific">Streptomyces candidus</name>
    <dbReference type="NCBI Taxonomy" id="67283"/>
    <lineage>
        <taxon>Bacteria</taxon>
        <taxon>Bacillati</taxon>
        <taxon>Actinomycetota</taxon>
        <taxon>Actinomycetes</taxon>
        <taxon>Kitasatosporales</taxon>
        <taxon>Streptomycetaceae</taxon>
        <taxon>Streptomyces</taxon>
    </lineage>
</organism>
<dbReference type="InterPro" id="IPR000515">
    <property type="entry name" value="MetI-like"/>
</dbReference>
<evidence type="ECO:0000256" key="7">
    <source>
        <dbReference type="RuleBase" id="RU363032"/>
    </source>
</evidence>
<dbReference type="InterPro" id="IPR035906">
    <property type="entry name" value="MetI-like_sf"/>
</dbReference>
<feature type="transmembrane region" description="Helical" evidence="7">
    <location>
        <begin position="120"/>
        <end position="142"/>
    </location>
</feature>
<evidence type="ECO:0000256" key="4">
    <source>
        <dbReference type="ARBA" id="ARBA00022692"/>
    </source>
</evidence>
<evidence type="ECO:0000256" key="6">
    <source>
        <dbReference type="ARBA" id="ARBA00023136"/>
    </source>
</evidence>
<dbReference type="PROSITE" id="PS50928">
    <property type="entry name" value="ABC_TM1"/>
    <property type="match status" value="1"/>
</dbReference>
<feature type="transmembrane region" description="Helical" evidence="7">
    <location>
        <begin position="87"/>
        <end position="108"/>
    </location>
</feature>
<name>A0A7X0HGR7_9ACTN</name>
<dbReference type="Proteomes" id="UP000540423">
    <property type="component" value="Unassembled WGS sequence"/>
</dbReference>
<keyword evidence="10" id="KW-1185">Reference proteome</keyword>
<reference evidence="9 10" key="1">
    <citation type="submission" date="2020-08" db="EMBL/GenBank/DDBJ databases">
        <title>Genomic Encyclopedia of Type Strains, Phase IV (KMG-IV): sequencing the most valuable type-strain genomes for metagenomic binning, comparative biology and taxonomic classification.</title>
        <authorList>
            <person name="Goeker M."/>
        </authorList>
    </citation>
    <scope>NUCLEOTIDE SEQUENCE [LARGE SCALE GENOMIC DNA]</scope>
    <source>
        <strain evidence="9 10">DSM 40141</strain>
    </source>
</reference>
<feature type="transmembrane region" description="Helical" evidence="7">
    <location>
        <begin position="222"/>
        <end position="242"/>
    </location>
</feature>
<evidence type="ECO:0000256" key="3">
    <source>
        <dbReference type="ARBA" id="ARBA00022475"/>
    </source>
</evidence>
<comment type="similarity">
    <text evidence="7">Belongs to the binding-protein-dependent transport system permease family.</text>
</comment>
<feature type="transmembrane region" description="Helical" evidence="7">
    <location>
        <begin position="275"/>
        <end position="296"/>
    </location>
</feature>
<keyword evidence="3" id="KW-1003">Cell membrane</keyword>
<sequence length="306" mass="32543">MASRLSTSAGATARRGQRGAAALLIGPFLLLFLVTLVAPIGYAAYLSLFREQSSGLGFGGTETVFSGLGNYVRAATNPSFQEGFLHIALYCAVYIPVMIGGALVLALLIDSAAARAKRFFQLAAFLPHAVPGMIAAIIWVFLYTPGLSPVHQALNLFGAEADFLGPDAILFSMVNAAAWQWIGYNMVIFYAALQAIPRETLEAATVDGAGGLRTAWAVKLPMIRSSVVLTTLFTSIGAIQLFTEPETFRAHTAGLSADWSPTMFIYQAAFSQHDFGLAAAASLLLALLGVVLSFVVTKLGNRWKEA</sequence>
<feature type="transmembrane region" description="Helical" evidence="7">
    <location>
        <begin position="168"/>
        <end position="193"/>
    </location>
</feature>
<keyword evidence="5 7" id="KW-1133">Transmembrane helix</keyword>
<dbReference type="AlphaFoldDB" id="A0A7X0HGR7"/>
<feature type="domain" description="ABC transmembrane type-1" evidence="8">
    <location>
        <begin position="84"/>
        <end position="296"/>
    </location>
</feature>
<dbReference type="GO" id="GO:0055085">
    <property type="term" value="P:transmembrane transport"/>
    <property type="evidence" value="ECO:0007669"/>
    <property type="project" value="InterPro"/>
</dbReference>
<comment type="subcellular location">
    <subcellularLocation>
        <location evidence="1 7">Cell membrane</location>
        <topology evidence="1 7">Multi-pass membrane protein</topology>
    </subcellularLocation>
</comment>
<comment type="caution">
    <text evidence="9">The sequence shown here is derived from an EMBL/GenBank/DDBJ whole genome shotgun (WGS) entry which is preliminary data.</text>
</comment>
<accession>A0A7X0HGR7</accession>
<protein>
    <submittedName>
        <fullName evidence="9">Multiple sugar transport system permease protein</fullName>
    </submittedName>
</protein>
<dbReference type="Gene3D" id="1.10.3720.10">
    <property type="entry name" value="MetI-like"/>
    <property type="match status" value="1"/>
</dbReference>